<accession>A0AAD4W185</accession>
<name>A0AAD4W185_PRUDU</name>
<reference evidence="2 3" key="1">
    <citation type="journal article" date="2022" name="G3 (Bethesda)">
        <title>Whole-genome sequence and methylome profiling of the almond [Prunus dulcis (Mill.) D.A. Webb] cultivar 'Nonpareil'.</title>
        <authorList>
            <person name="D'Amico-Willman K.M."/>
            <person name="Ouma W.Z."/>
            <person name="Meulia T."/>
            <person name="Sideli G.M."/>
            <person name="Gradziel T.M."/>
            <person name="Fresnedo-Ramirez J."/>
        </authorList>
    </citation>
    <scope>NUCLEOTIDE SEQUENCE [LARGE SCALE GENOMIC DNA]</scope>
    <source>
        <strain evidence="2">Clone GOH B32 T37-40</strain>
    </source>
</reference>
<protein>
    <recommendedName>
        <fullName evidence="1">GAG-pre-integrase domain-containing protein</fullName>
    </recommendedName>
</protein>
<dbReference type="EMBL" id="JAJFAZ020000004">
    <property type="protein sequence ID" value="KAI5335099.1"/>
    <property type="molecule type" value="Genomic_DNA"/>
</dbReference>
<proteinExistence type="predicted"/>
<evidence type="ECO:0000313" key="3">
    <source>
        <dbReference type="Proteomes" id="UP001054821"/>
    </source>
</evidence>
<dbReference type="Proteomes" id="UP001054821">
    <property type="component" value="Chromosome 4"/>
</dbReference>
<gene>
    <name evidence="2" type="ORF">L3X38_025232</name>
</gene>
<sequence length="187" mass="21173">MPTHLVAVSTDVGEEASVPTGKGVEKIMVLIHMVWVQGVIHSRMAKMHPGIRGKHRQAMCLEMLKALVTDVVQRDIGRCDYSHDSSRSKVFLKLDAYKSKGNNHISDTQKRILEKLCVLSSRLYYTTIWTIEAHSVVDQKSIDSNTFKLWHDRLGHPGSTMMRRIITNSYGHPLLRKQIMVSSDSSC</sequence>
<comment type="caution">
    <text evidence="2">The sequence shown here is derived from an EMBL/GenBank/DDBJ whole genome shotgun (WGS) entry which is preliminary data.</text>
</comment>
<evidence type="ECO:0000313" key="2">
    <source>
        <dbReference type="EMBL" id="KAI5335099.1"/>
    </source>
</evidence>
<dbReference type="AlphaFoldDB" id="A0AAD4W185"/>
<dbReference type="Pfam" id="PF13976">
    <property type="entry name" value="gag_pre-integrs"/>
    <property type="match status" value="1"/>
</dbReference>
<keyword evidence="3" id="KW-1185">Reference proteome</keyword>
<evidence type="ECO:0000259" key="1">
    <source>
        <dbReference type="Pfam" id="PF13976"/>
    </source>
</evidence>
<feature type="domain" description="GAG-pre-integrase" evidence="1">
    <location>
        <begin position="122"/>
        <end position="170"/>
    </location>
</feature>
<dbReference type="InterPro" id="IPR025724">
    <property type="entry name" value="GAG-pre-integrase_dom"/>
</dbReference>
<organism evidence="2 3">
    <name type="scientific">Prunus dulcis</name>
    <name type="common">Almond</name>
    <name type="synonym">Amygdalus dulcis</name>
    <dbReference type="NCBI Taxonomy" id="3755"/>
    <lineage>
        <taxon>Eukaryota</taxon>
        <taxon>Viridiplantae</taxon>
        <taxon>Streptophyta</taxon>
        <taxon>Embryophyta</taxon>
        <taxon>Tracheophyta</taxon>
        <taxon>Spermatophyta</taxon>
        <taxon>Magnoliopsida</taxon>
        <taxon>eudicotyledons</taxon>
        <taxon>Gunneridae</taxon>
        <taxon>Pentapetalae</taxon>
        <taxon>rosids</taxon>
        <taxon>fabids</taxon>
        <taxon>Rosales</taxon>
        <taxon>Rosaceae</taxon>
        <taxon>Amygdaloideae</taxon>
        <taxon>Amygdaleae</taxon>
        <taxon>Prunus</taxon>
    </lineage>
</organism>